<dbReference type="EMBL" id="FNNH01000003">
    <property type="protein sequence ID" value="SDW12859.1"/>
    <property type="molecule type" value="Genomic_DNA"/>
</dbReference>
<organism evidence="1 2">
    <name type="scientific">Nitrosomonas communis</name>
    <dbReference type="NCBI Taxonomy" id="44574"/>
    <lineage>
        <taxon>Bacteria</taxon>
        <taxon>Pseudomonadati</taxon>
        <taxon>Pseudomonadota</taxon>
        <taxon>Betaproteobacteria</taxon>
        <taxon>Nitrosomonadales</taxon>
        <taxon>Nitrosomonadaceae</taxon>
        <taxon>Nitrosomonas</taxon>
    </lineage>
</organism>
<accession>A0A1H2R2D7</accession>
<sequence length="58" mass="6354">MAAPREEICCCIADSMAYHPATAQKIVVVDQSEKFPAGLETFLLELAAMMMPSSWMMG</sequence>
<dbReference type="RefSeq" id="WP_170828884.1">
    <property type="nucleotide sequence ID" value="NZ_FNNH01000003.1"/>
</dbReference>
<dbReference type="AlphaFoldDB" id="A0A1H2R2D7"/>
<gene>
    <name evidence="1" type="ORF">SAMN05421882_100393</name>
</gene>
<evidence type="ECO:0000313" key="1">
    <source>
        <dbReference type="EMBL" id="SDW12859.1"/>
    </source>
</evidence>
<dbReference type="Proteomes" id="UP000183454">
    <property type="component" value="Unassembled WGS sequence"/>
</dbReference>
<reference evidence="1 2" key="1">
    <citation type="submission" date="2016-10" db="EMBL/GenBank/DDBJ databases">
        <authorList>
            <person name="de Groot N.N."/>
        </authorList>
    </citation>
    <scope>NUCLEOTIDE SEQUENCE [LARGE SCALE GENOMIC DNA]</scope>
    <source>
        <strain evidence="1 2">Nm110</strain>
    </source>
</reference>
<protein>
    <submittedName>
        <fullName evidence="1">Uncharacterized protein</fullName>
    </submittedName>
</protein>
<name>A0A1H2R2D7_9PROT</name>
<proteinExistence type="predicted"/>
<evidence type="ECO:0000313" key="2">
    <source>
        <dbReference type="Proteomes" id="UP000183454"/>
    </source>
</evidence>